<feature type="chain" id="PRO_5008786873" description="EGF-like domain-containing protein" evidence="1">
    <location>
        <begin position="30"/>
        <end position="128"/>
    </location>
</feature>
<name>R7TCT5_CAPTE</name>
<reference evidence="4 6" key="2">
    <citation type="journal article" date="2013" name="Nature">
        <title>Insights into bilaterian evolution from three spiralian genomes.</title>
        <authorList>
            <person name="Simakov O."/>
            <person name="Marletaz F."/>
            <person name="Cho S.J."/>
            <person name="Edsinger-Gonzales E."/>
            <person name="Havlak P."/>
            <person name="Hellsten U."/>
            <person name="Kuo D.H."/>
            <person name="Larsson T."/>
            <person name="Lv J."/>
            <person name="Arendt D."/>
            <person name="Savage R."/>
            <person name="Osoegawa K."/>
            <person name="de Jong P."/>
            <person name="Grimwood J."/>
            <person name="Chapman J.A."/>
            <person name="Shapiro H."/>
            <person name="Aerts A."/>
            <person name="Otillar R.P."/>
            <person name="Terry A.Y."/>
            <person name="Boore J.L."/>
            <person name="Grigoriev I.V."/>
            <person name="Lindberg D.R."/>
            <person name="Seaver E.C."/>
            <person name="Weisblat D.A."/>
            <person name="Putnam N.H."/>
            <person name="Rokhsar D.S."/>
        </authorList>
    </citation>
    <scope>NUCLEOTIDE SEQUENCE</scope>
    <source>
        <strain evidence="4 6">I ESC-2004</strain>
    </source>
</reference>
<accession>R7TCT5</accession>
<reference evidence="6" key="1">
    <citation type="submission" date="2012-12" db="EMBL/GenBank/DDBJ databases">
        <authorList>
            <person name="Hellsten U."/>
            <person name="Grimwood J."/>
            <person name="Chapman J.A."/>
            <person name="Shapiro H."/>
            <person name="Aerts A."/>
            <person name="Otillar R.P."/>
            <person name="Terry A.Y."/>
            <person name="Boore J.L."/>
            <person name="Simakov O."/>
            <person name="Marletaz F."/>
            <person name="Cho S.-J."/>
            <person name="Edsinger-Gonzales E."/>
            <person name="Havlak P."/>
            <person name="Kuo D.-H."/>
            <person name="Larsson T."/>
            <person name="Lv J."/>
            <person name="Arendt D."/>
            <person name="Savage R."/>
            <person name="Osoegawa K."/>
            <person name="de Jong P."/>
            <person name="Lindberg D.R."/>
            <person name="Seaver E.C."/>
            <person name="Weisblat D.A."/>
            <person name="Putnam N.H."/>
            <person name="Grigoriev I.V."/>
            <person name="Rokhsar D.S."/>
        </authorList>
    </citation>
    <scope>NUCLEOTIDE SEQUENCE</scope>
    <source>
        <strain evidence="6">I ESC-2004</strain>
    </source>
</reference>
<evidence type="ECO:0000313" key="4">
    <source>
        <dbReference type="EMBL" id="ELT91563.1"/>
    </source>
</evidence>
<keyword evidence="6" id="KW-1185">Reference proteome</keyword>
<dbReference type="Gene3D" id="2.10.25.10">
    <property type="entry name" value="Laminin"/>
    <property type="match status" value="1"/>
</dbReference>
<dbReference type="PROSITE" id="PS00022">
    <property type="entry name" value="EGF_1"/>
    <property type="match status" value="1"/>
</dbReference>
<sequence>MQFSGQADSMKRSLFLVIVLLGVLWPPRGFVQASASCRGSCLHGGRMRIPNNIFNLCHCQCAAGFTGPRCQFPSKKRSAAPEWLPEDVLPPRDDEMNTKDLWKMLRRRLEELEGVVSAENADYSQYSS</sequence>
<organism evidence="4">
    <name type="scientific">Capitella teleta</name>
    <name type="common">Polychaete worm</name>
    <dbReference type="NCBI Taxonomy" id="283909"/>
    <lineage>
        <taxon>Eukaryota</taxon>
        <taxon>Metazoa</taxon>
        <taxon>Spiralia</taxon>
        <taxon>Lophotrochozoa</taxon>
        <taxon>Annelida</taxon>
        <taxon>Polychaeta</taxon>
        <taxon>Sedentaria</taxon>
        <taxon>Scolecida</taxon>
        <taxon>Capitellidae</taxon>
        <taxon>Capitella</taxon>
    </lineage>
</organism>
<dbReference type="HOGENOM" id="CLU_1961677_0_0_1"/>
<evidence type="ECO:0000313" key="5">
    <source>
        <dbReference type="EnsemblMetazoa" id="CapteP198413"/>
    </source>
</evidence>
<evidence type="ECO:0000259" key="3">
    <source>
        <dbReference type="PROSITE" id="PS01186"/>
    </source>
</evidence>
<feature type="domain" description="EGF-like" evidence="2 3">
    <location>
        <begin position="59"/>
        <end position="70"/>
    </location>
</feature>
<dbReference type="Proteomes" id="UP000014760">
    <property type="component" value="Unassembled WGS sequence"/>
</dbReference>
<dbReference type="EnsemblMetazoa" id="CapteT198413">
    <property type="protein sequence ID" value="CapteP198413"/>
    <property type="gene ID" value="CapteG198413"/>
</dbReference>
<evidence type="ECO:0000313" key="6">
    <source>
        <dbReference type="Proteomes" id="UP000014760"/>
    </source>
</evidence>
<dbReference type="EMBL" id="KB310442">
    <property type="protein sequence ID" value="ELT91563.1"/>
    <property type="molecule type" value="Genomic_DNA"/>
</dbReference>
<protein>
    <recommendedName>
        <fullName evidence="2 3">EGF-like domain-containing protein</fullName>
    </recommendedName>
</protein>
<reference evidence="5" key="3">
    <citation type="submission" date="2015-06" db="UniProtKB">
        <authorList>
            <consortium name="EnsemblMetazoa"/>
        </authorList>
    </citation>
    <scope>IDENTIFICATION</scope>
</reference>
<dbReference type="InterPro" id="IPR000742">
    <property type="entry name" value="EGF"/>
</dbReference>
<evidence type="ECO:0000256" key="1">
    <source>
        <dbReference type="SAM" id="SignalP"/>
    </source>
</evidence>
<feature type="signal peptide" evidence="1">
    <location>
        <begin position="1"/>
        <end position="29"/>
    </location>
</feature>
<gene>
    <name evidence="4" type="ORF">CAPTEDRAFT_198413</name>
</gene>
<dbReference type="EMBL" id="AMQN01013739">
    <property type="status" value="NOT_ANNOTATED_CDS"/>
    <property type="molecule type" value="Genomic_DNA"/>
</dbReference>
<evidence type="ECO:0000259" key="2">
    <source>
        <dbReference type="PROSITE" id="PS00022"/>
    </source>
</evidence>
<dbReference type="PROSITE" id="PS01186">
    <property type="entry name" value="EGF_2"/>
    <property type="match status" value="1"/>
</dbReference>
<keyword evidence="1" id="KW-0732">Signal</keyword>
<dbReference type="AlphaFoldDB" id="R7TCT5"/>
<proteinExistence type="predicted"/>